<dbReference type="PROSITE" id="PS50994">
    <property type="entry name" value="INTEGRASE"/>
    <property type="match status" value="1"/>
</dbReference>
<accession>A0A2N3G431</accession>
<name>A0A2N3G431_9ACTN</name>
<evidence type="ECO:0000313" key="3">
    <source>
        <dbReference type="Proteomes" id="UP000233654"/>
    </source>
</evidence>
<comment type="caution">
    <text evidence="2">The sequence shown here is derived from an EMBL/GenBank/DDBJ whole genome shotgun (WGS) entry which is preliminary data.</text>
</comment>
<dbReference type="SUPFAM" id="SSF53098">
    <property type="entry name" value="Ribonuclease H-like"/>
    <property type="match status" value="1"/>
</dbReference>
<dbReference type="AlphaFoldDB" id="A0A2N3G431"/>
<dbReference type="Gene3D" id="3.30.420.10">
    <property type="entry name" value="Ribonuclease H-like superfamily/Ribonuclease H"/>
    <property type="match status" value="1"/>
</dbReference>
<dbReference type="EMBL" id="PHEX01000089">
    <property type="protein sequence ID" value="PKQ27489.1"/>
    <property type="molecule type" value="Genomic_DNA"/>
</dbReference>
<evidence type="ECO:0000259" key="1">
    <source>
        <dbReference type="PROSITE" id="PS50994"/>
    </source>
</evidence>
<dbReference type="InterPro" id="IPR012337">
    <property type="entry name" value="RNaseH-like_sf"/>
</dbReference>
<protein>
    <recommendedName>
        <fullName evidence="1">Integrase catalytic domain-containing protein</fullName>
    </recommendedName>
</protein>
<dbReference type="Pfam" id="PF13683">
    <property type="entry name" value="rve_3"/>
    <property type="match status" value="1"/>
</dbReference>
<dbReference type="GO" id="GO:0003676">
    <property type="term" value="F:nucleic acid binding"/>
    <property type="evidence" value="ECO:0007669"/>
    <property type="project" value="InterPro"/>
</dbReference>
<dbReference type="Proteomes" id="UP000233654">
    <property type="component" value="Unassembled WGS sequence"/>
</dbReference>
<sequence length="86" mass="10006">MEAWGIAKSFAFLEQPQTNGVAERFLRTLQEQAVYGRVFDTIEEVRQAVADFVELYNEQWLLEKNGYLSPRQAREAYYAREVEAVA</sequence>
<dbReference type="InterPro" id="IPR001584">
    <property type="entry name" value="Integrase_cat-core"/>
</dbReference>
<dbReference type="GO" id="GO:0015074">
    <property type="term" value="P:DNA integration"/>
    <property type="evidence" value="ECO:0007669"/>
    <property type="project" value="InterPro"/>
</dbReference>
<gene>
    <name evidence="2" type="ORF">CVT63_07700</name>
</gene>
<dbReference type="InterPro" id="IPR036397">
    <property type="entry name" value="RNaseH_sf"/>
</dbReference>
<reference evidence="2 3" key="1">
    <citation type="journal article" date="2017" name="ISME J.">
        <title>Potential for microbial H2 and metal transformations associated with novel bacteria and archaea in deep terrestrial subsurface sediments.</title>
        <authorList>
            <person name="Hernsdorf A.W."/>
            <person name="Amano Y."/>
            <person name="Miyakawa K."/>
            <person name="Ise K."/>
            <person name="Suzuki Y."/>
            <person name="Anantharaman K."/>
            <person name="Probst A."/>
            <person name="Burstein D."/>
            <person name="Thomas B.C."/>
            <person name="Banfield J.F."/>
        </authorList>
    </citation>
    <scope>NUCLEOTIDE SEQUENCE [LARGE SCALE GENOMIC DNA]</scope>
    <source>
        <strain evidence="2">HGW-Actinobacteria-3</strain>
    </source>
</reference>
<proteinExistence type="predicted"/>
<feature type="domain" description="Integrase catalytic" evidence="1">
    <location>
        <begin position="1"/>
        <end position="78"/>
    </location>
</feature>
<evidence type="ECO:0000313" key="2">
    <source>
        <dbReference type="EMBL" id="PKQ27489.1"/>
    </source>
</evidence>
<organism evidence="2 3">
    <name type="scientific">Candidatus Anoxymicrobium japonicum</name>
    <dbReference type="NCBI Taxonomy" id="2013648"/>
    <lineage>
        <taxon>Bacteria</taxon>
        <taxon>Bacillati</taxon>
        <taxon>Actinomycetota</taxon>
        <taxon>Candidatus Geothermincolia</taxon>
        <taxon>Candidatus Geothermincolales</taxon>
        <taxon>Candidatus Anoxymicrobiaceae</taxon>
        <taxon>Candidatus Anoxymicrobium</taxon>
    </lineage>
</organism>